<feature type="region of interest" description="Disordered" evidence="1">
    <location>
        <begin position="434"/>
        <end position="482"/>
    </location>
</feature>
<sequence>MNWVGGSRSRCMKNKEDTIKQRAFFQKQRMKIKSNIMDSTKGQNSGNMDLLTLFIVNQIASKKEKTGKPKIIPLIGEKRTKKALNEPLELPMSPCSPSKLNLVTSQPQYSVDTPGFKFRKHRLAEKFKFKPLSPVLESNLSDASGSENQHQPFSTSNGSSDPVRPKHTSHVPSSLPSRENPDNNTHQYVSFSQPTKLNNPWTVASNEAPEQDLPHNSPVVGIQFESTLPNPEMEEDSVLYPLNSEQPEEPLFIDFKDIDREVHASMSSYDRSQNIYNDDEFSTQEFECTDCNTSGADGRNVFVDGYESPRGVYLGLDDEEEMDLRHAEDSPIANHCCSSVNNLTATHLQAPSCKQETTFCSDGQSETEAQRRDRDPPITLNKGTQTEALSNCDVSVQCSLIHHSKSVSFPTPDQKANVLTTRQQSFHFNQILNQTTLSSPEDGHKRTGNSPSEASAANQQAQRPSQADFSLRKLRSRKSTVGDATSILKHPFRKASEKKEMWKARVKLARCDSPRLESVTRDPVKDVKHAGEPVKEKKKFTAEKGVKRASEETERQEAADILLTLKHRKD</sequence>
<dbReference type="PANTHER" id="PTHR35158:SF1">
    <property type="entry name" value="CDNA SEQUENCE CN725425"/>
    <property type="match status" value="1"/>
</dbReference>
<feature type="compositionally biased region" description="Polar residues" evidence="1">
    <location>
        <begin position="170"/>
        <end position="205"/>
    </location>
</feature>
<gene>
    <name evidence="2" type="ORF">R3I93_019794</name>
</gene>
<evidence type="ECO:0000313" key="2">
    <source>
        <dbReference type="EMBL" id="KAK7130271.1"/>
    </source>
</evidence>
<dbReference type="AlphaFoldDB" id="A0AAN9CBT2"/>
<dbReference type="Proteomes" id="UP001364617">
    <property type="component" value="Unassembled WGS sequence"/>
</dbReference>
<organism evidence="2 3">
    <name type="scientific">Phoxinus phoxinus</name>
    <name type="common">Eurasian minnow</name>
    <dbReference type="NCBI Taxonomy" id="58324"/>
    <lineage>
        <taxon>Eukaryota</taxon>
        <taxon>Metazoa</taxon>
        <taxon>Chordata</taxon>
        <taxon>Craniata</taxon>
        <taxon>Vertebrata</taxon>
        <taxon>Euteleostomi</taxon>
        <taxon>Actinopterygii</taxon>
        <taxon>Neopterygii</taxon>
        <taxon>Teleostei</taxon>
        <taxon>Ostariophysi</taxon>
        <taxon>Cypriniformes</taxon>
        <taxon>Leuciscidae</taxon>
        <taxon>Phoxininae</taxon>
        <taxon>Phoxinus</taxon>
    </lineage>
</organism>
<dbReference type="EMBL" id="JAYKXH010000021">
    <property type="protein sequence ID" value="KAK7130271.1"/>
    <property type="molecule type" value="Genomic_DNA"/>
</dbReference>
<proteinExistence type="predicted"/>
<evidence type="ECO:0000256" key="1">
    <source>
        <dbReference type="SAM" id="MobiDB-lite"/>
    </source>
</evidence>
<feature type="compositionally biased region" description="Polar residues" evidence="1">
    <location>
        <begin position="448"/>
        <end position="468"/>
    </location>
</feature>
<evidence type="ECO:0000313" key="3">
    <source>
        <dbReference type="Proteomes" id="UP001364617"/>
    </source>
</evidence>
<comment type="caution">
    <text evidence="2">The sequence shown here is derived from an EMBL/GenBank/DDBJ whole genome shotgun (WGS) entry which is preliminary data.</text>
</comment>
<name>A0AAN9CBT2_9TELE</name>
<feature type="compositionally biased region" description="Polar residues" evidence="1">
    <location>
        <begin position="138"/>
        <end position="160"/>
    </location>
</feature>
<dbReference type="PANTHER" id="PTHR35158">
    <property type="entry name" value="CDNA SEQUENCE CN725425"/>
    <property type="match status" value="1"/>
</dbReference>
<protein>
    <submittedName>
        <fullName evidence="2">Uncharacterized protein</fullName>
    </submittedName>
</protein>
<accession>A0AAN9CBT2</accession>
<feature type="region of interest" description="Disordered" evidence="1">
    <location>
        <begin position="138"/>
        <end position="216"/>
    </location>
</feature>
<feature type="region of interest" description="Disordered" evidence="1">
    <location>
        <begin position="364"/>
        <end position="384"/>
    </location>
</feature>
<dbReference type="InterPro" id="IPR027883">
    <property type="entry name" value="Redic1-like"/>
</dbReference>
<keyword evidence="3" id="KW-1185">Reference proteome</keyword>
<feature type="region of interest" description="Disordered" evidence="1">
    <location>
        <begin position="523"/>
        <end position="553"/>
    </location>
</feature>
<reference evidence="2 3" key="1">
    <citation type="submission" date="2024-02" db="EMBL/GenBank/DDBJ databases">
        <title>Chromosome-level genome assembly of the Eurasian Minnow (Phoxinus phoxinus).</title>
        <authorList>
            <person name="Oriowo T.O."/>
            <person name="Martin S."/>
            <person name="Stange M."/>
            <person name="Chrysostomakis Y."/>
            <person name="Brown T."/>
            <person name="Winkler S."/>
            <person name="Kukowka S."/>
            <person name="Myers E.W."/>
            <person name="Bohne A."/>
        </authorList>
    </citation>
    <scope>NUCLEOTIDE SEQUENCE [LARGE SCALE GENOMIC DNA]</scope>
    <source>
        <strain evidence="2">ZFMK-TIS-60720</strain>
        <tissue evidence="2">Whole Organism</tissue>
    </source>
</reference>